<evidence type="ECO:0000256" key="3">
    <source>
        <dbReference type="ARBA" id="ARBA00011881"/>
    </source>
</evidence>
<evidence type="ECO:0000259" key="14">
    <source>
        <dbReference type="Pfam" id="PF01467"/>
    </source>
</evidence>
<dbReference type="Pfam" id="PF01467">
    <property type="entry name" value="CTP_transf_like"/>
    <property type="match status" value="1"/>
</dbReference>
<dbReference type="GO" id="GO:0009435">
    <property type="term" value="P:NAD+ biosynthetic process"/>
    <property type="evidence" value="ECO:0007669"/>
    <property type="project" value="UniProtKB-UniPathway"/>
</dbReference>
<organism evidence="15 16">
    <name type="scientific">Protomyces lactucae-debilis</name>
    <dbReference type="NCBI Taxonomy" id="2754530"/>
    <lineage>
        <taxon>Eukaryota</taxon>
        <taxon>Fungi</taxon>
        <taxon>Dikarya</taxon>
        <taxon>Ascomycota</taxon>
        <taxon>Taphrinomycotina</taxon>
        <taxon>Taphrinomycetes</taxon>
        <taxon>Taphrinales</taxon>
        <taxon>Protomycetaceae</taxon>
        <taxon>Protomyces</taxon>
    </lineage>
</organism>
<evidence type="ECO:0000256" key="4">
    <source>
        <dbReference type="ARBA" id="ARBA00022642"/>
    </source>
</evidence>
<dbReference type="EMBL" id="MCFI01000005">
    <property type="protein sequence ID" value="ORY84871.1"/>
    <property type="molecule type" value="Genomic_DNA"/>
</dbReference>
<dbReference type="OrthoDB" id="422187at2759"/>
<accession>A0A1Y2FLJ2</accession>
<sequence length="300" mass="33786">MLSSNAQHVNTITGASPDQETHYRFPTARLRTTLQDSTREPLVLVACGSFSPITHLHLRMFELAADYARHSTNFELMGGYFSPVSDAYKKEGLAPAKHRLNMVKLACEETSDRWDVDPWEATKAAYTPTALVLDHFDYEINTRMGGVEVRQGERDPETGMPVKRRVKIMLLAGSDLLKTMSDEGVWDANDLNHILGNYGAFIVERMGADIKKATSALSAWSNNIHQVEQTVLNDVSSTKVRLLLRKEYSVRYLLPESVVDYIEENGLYSRPFHRQGSTSVATGEEHAKPNWEKLLTQISK</sequence>
<dbReference type="GO" id="GO:0004515">
    <property type="term" value="F:nicotinate-nucleotide adenylyltransferase activity"/>
    <property type="evidence" value="ECO:0007669"/>
    <property type="project" value="UniProtKB-EC"/>
</dbReference>
<protein>
    <recommendedName>
        <fullName evidence="13">Nicotinamide-nucleotide adenylyltransferase</fullName>
        <ecNumber evidence="13">2.7.7.1</ecNumber>
        <ecNumber evidence="13">2.7.7.18</ecNumber>
    </recommendedName>
</protein>
<keyword evidence="5 13" id="KW-0808">Transferase</keyword>
<dbReference type="RefSeq" id="XP_040726654.1">
    <property type="nucleotide sequence ID" value="XM_040866647.1"/>
</dbReference>
<gene>
    <name evidence="15" type="ORF">BCR37DRAFT_252861</name>
</gene>
<evidence type="ECO:0000256" key="6">
    <source>
        <dbReference type="ARBA" id="ARBA00022695"/>
    </source>
</evidence>
<comment type="catalytic activity">
    <reaction evidence="13">
        <text>nicotinate beta-D-ribonucleotide + ATP + H(+) = deamido-NAD(+) + diphosphate</text>
        <dbReference type="Rhea" id="RHEA:22860"/>
        <dbReference type="ChEBI" id="CHEBI:15378"/>
        <dbReference type="ChEBI" id="CHEBI:30616"/>
        <dbReference type="ChEBI" id="CHEBI:33019"/>
        <dbReference type="ChEBI" id="CHEBI:57502"/>
        <dbReference type="ChEBI" id="CHEBI:58437"/>
        <dbReference type="EC" id="2.7.7.18"/>
    </reaction>
</comment>
<comment type="cofactor">
    <cofactor evidence="1">
        <name>Mg(2+)</name>
        <dbReference type="ChEBI" id="CHEBI:18420"/>
    </cofactor>
</comment>
<dbReference type="EC" id="2.7.7.18" evidence="13"/>
<keyword evidence="10" id="KW-0496">Mitochondrion</keyword>
<dbReference type="EC" id="2.7.7.1" evidence="13"/>
<dbReference type="InterPro" id="IPR014729">
    <property type="entry name" value="Rossmann-like_a/b/a_fold"/>
</dbReference>
<evidence type="ECO:0000256" key="7">
    <source>
        <dbReference type="ARBA" id="ARBA00022741"/>
    </source>
</evidence>
<feature type="domain" description="Cytidyltransferase-like" evidence="14">
    <location>
        <begin position="45"/>
        <end position="241"/>
    </location>
</feature>
<dbReference type="FunFam" id="3.40.50.620:FF:000221">
    <property type="entry name" value="Nicotinamide/nicotinic acid mononucleotide adenylyltransferase 3"/>
    <property type="match status" value="1"/>
</dbReference>
<dbReference type="PANTHER" id="PTHR12039">
    <property type="entry name" value="NICOTINAMIDE MONONUCLEOTIDE ADENYLYLTRANSFERASE"/>
    <property type="match status" value="1"/>
</dbReference>
<keyword evidence="4 13" id="KW-0662">Pyridine nucleotide biosynthesis</keyword>
<dbReference type="AlphaFoldDB" id="A0A1Y2FLJ2"/>
<evidence type="ECO:0000256" key="8">
    <source>
        <dbReference type="ARBA" id="ARBA00022840"/>
    </source>
</evidence>
<reference evidence="15 16" key="1">
    <citation type="submission" date="2016-07" db="EMBL/GenBank/DDBJ databases">
        <title>Pervasive Adenine N6-methylation of Active Genes in Fungi.</title>
        <authorList>
            <consortium name="DOE Joint Genome Institute"/>
            <person name="Mondo S.J."/>
            <person name="Dannebaum R.O."/>
            <person name="Kuo R.C."/>
            <person name="Labutti K."/>
            <person name="Haridas S."/>
            <person name="Kuo A."/>
            <person name="Salamov A."/>
            <person name="Ahrendt S.R."/>
            <person name="Lipzen A."/>
            <person name="Sullivan W."/>
            <person name="Andreopoulos W.B."/>
            <person name="Clum A."/>
            <person name="Lindquist E."/>
            <person name="Daum C."/>
            <person name="Ramamoorthy G.K."/>
            <person name="Gryganskyi A."/>
            <person name="Culley D."/>
            <person name="Magnuson J.K."/>
            <person name="James T.Y."/>
            <person name="O'Malley M.A."/>
            <person name="Stajich J.E."/>
            <person name="Spatafora J.W."/>
            <person name="Visel A."/>
            <person name="Grigoriev I.V."/>
        </authorList>
    </citation>
    <scope>NUCLEOTIDE SEQUENCE [LARGE SCALE GENOMIC DNA]</scope>
    <source>
        <strain evidence="15 16">12-1054</strain>
    </source>
</reference>
<keyword evidence="8 13" id="KW-0067">ATP-binding</keyword>
<dbReference type="InterPro" id="IPR005248">
    <property type="entry name" value="NadD/NMNAT"/>
</dbReference>
<evidence type="ECO:0000256" key="1">
    <source>
        <dbReference type="ARBA" id="ARBA00001946"/>
    </source>
</evidence>
<comment type="function">
    <text evidence="12">Catalyzes the formation of NAD(+) from nicotinamide mononucleotide (NMN) and ATP. Can also use the deamidated form; nicotinic acid mononucleotide (NaMN) as substrate with the same efficiency. Can use triazofurin monophosphate (TrMP) as substrate. Can also use GTP and ITP as nucleotide donors. Also catalyzes the reverse reaction, i.e. the pyrophosphorolytic cleavage of NAD(+). For the pyrophosphorolytic activity, can use NAD(+), NADH, NaAD, nicotinic acid adenine dinucleotide phosphate (NHD), nicotinamide guanine dinucleotide (NGD) as substrates. Fails to cleave phosphorylated dinucleotides NADP(+), NADPH and NaADP(+). Protects against axonal degeneration following injury. May be involved in the maintenance of axonal integrity. Also functions as a stress-response chaperone protein that prevents toxic aggregation of proteins; this function may be independent of its NAD(+) synthesis activity.</text>
</comment>
<dbReference type="Proteomes" id="UP000193685">
    <property type="component" value="Unassembled WGS sequence"/>
</dbReference>
<keyword evidence="6 13" id="KW-0548">Nucleotidyltransferase</keyword>
<dbReference type="UniPathway" id="UPA00253">
    <property type="reaction ID" value="UER00600"/>
</dbReference>
<dbReference type="GO" id="GO:0000309">
    <property type="term" value="F:nicotinamide-nucleotide adenylyltransferase activity"/>
    <property type="evidence" value="ECO:0007669"/>
    <property type="project" value="UniProtKB-EC"/>
</dbReference>
<dbReference type="GeneID" id="63783246"/>
<dbReference type="PANTHER" id="PTHR12039:SF0">
    <property type="entry name" value="NICOTINAMIDE-NUCLEOTIDE ADENYLYLTRANSFERASE"/>
    <property type="match status" value="1"/>
</dbReference>
<dbReference type="NCBIfam" id="TIGR00482">
    <property type="entry name" value="nicotinate (nicotinamide) nucleotide adenylyltransferase"/>
    <property type="match status" value="1"/>
</dbReference>
<evidence type="ECO:0000256" key="5">
    <source>
        <dbReference type="ARBA" id="ARBA00022679"/>
    </source>
</evidence>
<name>A0A1Y2FLJ2_PROLT</name>
<dbReference type="Gene3D" id="3.40.50.620">
    <property type="entry name" value="HUPs"/>
    <property type="match status" value="1"/>
</dbReference>
<comment type="subunit">
    <text evidence="3">Homotetramer.</text>
</comment>
<comment type="similarity">
    <text evidence="13">Belongs to the eukaryotic NMN adenylyltransferase family.</text>
</comment>
<dbReference type="GO" id="GO:0005524">
    <property type="term" value="F:ATP binding"/>
    <property type="evidence" value="ECO:0007669"/>
    <property type="project" value="UniProtKB-KW"/>
</dbReference>
<evidence type="ECO:0000256" key="13">
    <source>
        <dbReference type="RuleBase" id="RU362021"/>
    </source>
</evidence>
<comment type="caution">
    <text evidence="15">The sequence shown here is derived from an EMBL/GenBank/DDBJ whole genome shotgun (WGS) entry which is preliminary data.</text>
</comment>
<comment type="catalytic activity">
    <reaction evidence="11 13">
        <text>beta-nicotinamide D-ribonucleotide + ATP + H(+) = diphosphate + NAD(+)</text>
        <dbReference type="Rhea" id="RHEA:21360"/>
        <dbReference type="ChEBI" id="CHEBI:14649"/>
        <dbReference type="ChEBI" id="CHEBI:15378"/>
        <dbReference type="ChEBI" id="CHEBI:30616"/>
        <dbReference type="ChEBI" id="CHEBI:33019"/>
        <dbReference type="ChEBI" id="CHEBI:57540"/>
        <dbReference type="EC" id="2.7.7.1"/>
    </reaction>
</comment>
<evidence type="ECO:0000256" key="12">
    <source>
        <dbReference type="ARBA" id="ARBA00093425"/>
    </source>
</evidence>
<dbReference type="GO" id="GO:0005759">
    <property type="term" value="C:mitochondrial matrix"/>
    <property type="evidence" value="ECO:0007669"/>
    <property type="project" value="UniProtKB-ARBA"/>
</dbReference>
<comment type="pathway">
    <text evidence="13">Cofactor biosynthesis; NAD(+) biosynthesis; NAD(+) from nicotinamide D-ribonucleotide: step 1/1.</text>
</comment>
<dbReference type="InterPro" id="IPR051182">
    <property type="entry name" value="Euk_NMN_adenylyltrnsfrase"/>
</dbReference>
<evidence type="ECO:0000313" key="16">
    <source>
        <dbReference type="Proteomes" id="UP000193685"/>
    </source>
</evidence>
<keyword evidence="7 13" id="KW-0547">Nucleotide-binding</keyword>
<keyword evidence="9 13" id="KW-0520">NAD</keyword>
<keyword evidence="16" id="KW-1185">Reference proteome</keyword>
<dbReference type="STRING" id="56484.A0A1Y2FLJ2"/>
<evidence type="ECO:0000256" key="11">
    <source>
        <dbReference type="ARBA" id="ARBA00049001"/>
    </source>
</evidence>
<evidence type="ECO:0000313" key="15">
    <source>
        <dbReference type="EMBL" id="ORY84871.1"/>
    </source>
</evidence>
<dbReference type="InterPro" id="IPR004821">
    <property type="entry name" value="Cyt_trans-like"/>
</dbReference>
<evidence type="ECO:0000256" key="10">
    <source>
        <dbReference type="ARBA" id="ARBA00023128"/>
    </source>
</evidence>
<dbReference type="SUPFAM" id="SSF52374">
    <property type="entry name" value="Nucleotidylyl transferase"/>
    <property type="match status" value="1"/>
</dbReference>
<comment type="subcellular location">
    <subcellularLocation>
        <location evidence="2">Mitochondrion</location>
    </subcellularLocation>
</comment>
<dbReference type="OMA" id="QPWKENI"/>
<evidence type="ECO:0000256" key="2">
    <source>
        <dbReference type="ARBA" id="ARBA00004173"/>
    </source>
</evidence>
<proteinExistence type="inferred from homology"/>
<evidence type="ECO:0000256" key="9">
    <source>
        <dbReference type="ARBA" id="ARBA00023027"/>
    </source>
</evidence>